<name>X1QRX6_9ZZZZ</name>
<proteinExistence type="predicted"/>
<sequence length="63" mass="6697">ANRVQGQASNISSPIMTRFLGGWGLAGGLAVYANTPMEKAIRICIIEAVKYIAGGIPASYYKH</sequence>
<dbReference type="Gene3D" id="3.40.50.10610">
    <property type="entry name" value="ABC-type transport auxiliary lipoprotein component"/>
    <property type="match status" value="1"/>
</dbReference>
<comment type="caution">
    <text evidence="1">The sequence shown here is derived from an EMBL/GenBank/DDBJ whole genome shotgun (WGS) entry which is preliminary data.</text>
</comment>
<dbReference type="EMBL" id="BARV01024343">
    <property type="protein sequence ID" value="GAI46009.1"/>
    <property type="molecule type" value="Genomic_DNA"/>
</dbReference>
<evidence type="ECO:0000313" key="1">
    <source>
        <dbReference type="EMBL" id="GAI46009.1"/>
    </source>
</evidence>
<protein>
    <submittedName>
        <fullName evidence="1">Uncharacterized protein</fullName>
    </submittedName>
</protein>
<gene>
    <name evidence="1" type="ORF">S06H3_39754</name>
</gene>
<reference evidence="1" key="1">
    <citation type="journal article" date="2014" name="Front. Microbiol.">
        <title>High frequency of phylogenetically diverse reductive dehalogenase-homologous genes in deep subseafloor sedimentary metagenomes.</title>
        <authorList>
            <person name="Kawai M."/>
            <person name="Futagami T."/>
            <person name="Toyoda A."/>
            <person name="Takaki Y."/>
            <person name="Nishi S."/>
            <person name="Hori S."/>
            <person name="Arai W."/>
            <person name="Tsubouchi T."/>
            <person name="Morono Y."/>
            <person name="Uchiyama I."/>
            <person name="Ito T."/>
            <person name="Fujiyama A."/>
            <person name="Inagaki F."/>
            <person name="Takami H."/>
        </authorList>
    </citation>
    <scope>NUCLEOTIDE SEQUENCE</scope>
    <source>
        <strain evidence="1">Expedition CK06-06</strain>
    </source>
</reference>
<accession>X1QRX6</accession>
<feature type="non-terminal residue" evidence="1">
    <location>
        <position position="1"/>
    </location>
</feature>
<organism evidence="1">
    <name type="scientific">marine sediment metagenome</name>
    <dbReference type="NCBI Taxonomy" id="412755"/>
    <lineage>
        <taxon>unclassified sequences</taxon>
        <taxon>metagenomes</taxon>
        <taxon>ecological metagenomes</taxon>
    </lineage>
</organism>
<dbReference type="AlphaFoldDB" id="X1QRX6"/>